<organism evidence="2 3">
    <name type="scientific">Runella rosea</name>
    <dbReference type="NCBI Taxonomy" id="2259595"/>
    <lineage>
        <taxon>Bacteria</taxon>
        <taxon>Pseudomonadati</taxon>
        <taxon>Bacteroidota</taxon>
        <taxon>Cytophagia</taxon>
        <taxon>Cytophagales</taxon>
        <taxon>Spirosomataceae</taxon>
        <taxon>Runella</taxon>
    </lineage>
</organism>
<dbReference type="SUPFAM" id="SSF81343">
    <property type="entry name" value="Fumarate reductase respiratory complex transmembrane subunits"/>
    <property type="match status" value="1"/>
</dbReference>
<dbReference type="EMBL" id="CP030850">
    <property type="protein sequence ID" value="AXE17047.1"/>
    <property type="molecule type" value="Genomic_DNA"/>
</dbReference>
<dbReference type="AlphaFoldDB" id="A0A344TEH6"/>
<gene>
    <name evidence="2" type="ORF">DR864_04500</name>
</gene>
<evidence type="ECO:0000313" key="2">
    <source>
        <dbReference type="EMBL" id="AXE17047.1"/>
    </source>
</evidence>
<protein>
    <submittedName>
        <fullName evidence="2">Succinate dehydrogenase</fullName>
    </submittedName>
</protein>
<dbReference type="Gene3D" id="1.20.1300.10">
    <property type="entry name" value="Fumarate reductase/succinate dehydrogenase, transmembrane subunit"/>
    <property type="match status" value="1"/>
</dbReference>
<evidence type="ECO:0000256" key="1">
    <source>
        <dbReference type="SAM" id="Phobius"/>
    </source>
</evidence>
<name>A0A344TEH6_9BACT</name>
<feature type="transmembrane region" description="Helical" evidence="1">
    <location>
        <begin position="64"/>
        <end position="84"/>
    </location>
</feature>
<keyword evidence="1" id="KW-1133">Transmembrane helix</keyword>
<keyword evidence="1" id="KW-0472">Membrane</keyword>
<dbReference type="OrthoDB" id="9802842at2"/>
<keyword evidence="3" id="KW-1185">Reference proteome</keyword>
<dbReference type="CDD" id="cd03498">
    <property type="entry name" value="SQR_TypeB_2_TM"/>
    <property type="match status" value="1"/>
</dbReference>
<keyword evidence="1" id="KW-0812">Transmembrane</keyword>
<feature type="transmembrane region" description="Helical" evidence="1">
    <location>
        <begin position="16"/>
        <end position="35"/>
    </location>
</feature>
<dbReference type="RefSeq" id="WP_114065833.1">
    <property type="nucleotide sequence ID" value="NZ_CP030850.1"/>
</dbReference>
<reference evidence="2 3" key="1">
    <citation type="submission" date="2018-07" db="EMBL/GenBank/DDBJ databases">
        <title>Genome sequencing of Runella.</title>
        <authorList>
            <person name="Baek M.-G."/>
            <person name="Yi H."/>
        </authorList>
    </citation>
    <scope>NUCLEOTIDE SEQUENCE [LARGE SCALE GENOMIC DNA]</scope>
    <source>
        <strain evidence="2 3">HYN0085</strain>
    </source>
</reference>
<dbReference type="NCBIfam" id="TIGR02046">
    <property type="entry name" value="sdhC_b558_fam"/>
    <property type="match status" value="1"/>
</dbReference>
<feature type="transmembrane region" description="Helical" evidence="1">
    <location>
        <begin position="111"/>
        <end position="131"/>
    </location>
</feature>
<feature type="transmembrane region" description="Helical" evidence="1">
    <location>
        <begin position="232"/>
        <end position="258"/>
    </location>
</feature>
<sequence length="261" mass="29655">MSWLTQTLTSSIGKKLVMALTGLFLCSFLIVHMSGNLQLFKQDDGLAFNVYAVFMTTNPLIKTISYGLYALILLHAFEGLYLAYQNRLARGAQRYVAYDGKANSSLFSRNMAVLGTVLLVFIVVHMSNFWFEYKFGYVPYTKYEQNLVTGEVTATPYEGEIKNKLEEFVREESNTRVVIVKDLYRSVLEGFKNPIVVLFYVLSMFAVSFHLVHGFKSAFQTLGINHIKYNSLLTFLGVGVFGIIIPIGFALMPLYFFFKSM</sequence>
<feature type="transmembrane region" description="Helical" evidence="1">
    <location>
        <begin position="195"/>
        <end position="212"/>
    </location>
</feature>
<dbReference type="Proteomes" id="UP000251993">
    <property type="component" value="Chromosome"/>
</dbReference>
<dbReference type="KEGG" id="run:DR864_04500"/>
<dbReference type="GO" id="GO:0016020">
    <property type="term" value="C:membrane"/>
    <property type="evidence" value="ECO:0007669"/>
    <property type="project" value="InterPro"/>
</dbReference>
<accession>A0A344TEH6</accession>
<proteinExistence type="predicted"/>
<dbReference type="InterPro" id="IPR011138">
    <property type="entry name" value="Cytochrome_b-558"/>
</dbReference>
<evidence type="ECO:0000313" key="3">
    <source>
        <dbReference type="Proteomes" id="UP000251993"/>
    </source>
</evidence>
<dbReference type="InterPro" id="IPR034804">
    <property type="entry name" value="SQR/QFR_C/D"/>
</dbReference>